<keyword evidence="1" id="KW-0812">Transmembrane</keyword>
<dbReference type="Pfam" id="PF24363">
    <property type="entry name" value="DUF7519"/>
    <property type="match status" value="1"/>
</dbReference>
<feature type="transmembrane region" description="Helical" evidence="1">
    <location>
        <begin position="78"/>
        <end position="101"/>
    </location>
</feature>
<accession>A0ABD5XVR6</accession>
<sequence length="163" mass="16336">MSVVRRPARDSVWIAVAPGVVAVLGLTVNLVAAAAALAGLALVGVATDRASRRGVTLGSGLVFGALLFAGVQGAPPPILLLVTAATVVMWTTAQHVVGLADHLGRDAPVRRSVLVHAGGATITTLSAGTLALAVYLFASASLPTSVLVFLLVGSALLLYALEP</sequence>
<feature type="transmembrane region" description="Helical" evidence="1">
    <location>
        <begin position="144"/>
        <end position="161"/>
    </location>
</feature>
<dbReference type="EMBL" id="JBHTAS010000001">
    <property type="protein sequence ID" value="MFC7138706.1"/>
    <property type="molecule type" value="Genomic_DNA"/>
</dbReference>
<keyword evidence="1" id="KW-1133">Transmembrane helix</keyword>
<feature type="transmembrane region" description="Helical" evidence="1">
    <location>
        <begin position="12"/>
        <end position="43"/>
    </location>
</feature>
<name>A0ABD5XVR6_9EURY</name>
<keyword evidence="3" id="KW-1185">Reference proteome</keyword>
<keyword evidence="1" id="KW-0472">Membrane</keyword>
<gene>
    <name evidence="2" type="ORF">ACFQMA_02505</name>
</gene>
<evidence type="ECO:0000313" key="3">
    <source>
        <dbReference type="Proteomes" id="UP001596432"/>
    </source>
</evidence>
<proteinExistence type="predicted"/>
<evidence type="ECO:0000256" key="1">
    <source>
        <dbReference type="SAM" id="Phobius"/>
    </source>
</evidence>
<dbReference type="AlphaFoldDB" id="A0ABD5XVR6"/>
<dbReference type="RefSeq" id="WP_274324320.1">
    <property type="nucleotide sequence ID" value="NZ_CP118158.1"/>
</dbReference>
<dbReference type="Proteomes" id="UP001596432">
    <property type="component" value="Unassembled WGS sequence"/>
</dbReference>
<evidence type="ECO:0000313" key="2">
    <source>
        <dbReference type="EMBL" id="MFC7138706.1"/>
    </source>
</evidence>
<organism evidence="2 3">
    <name type="scientific">Halosimplex aquaticum</name>
    <dbReference type="NCBI Taxonomy" id="3026162"/>
    <lineage>
        <taxon>Archaea</taxon>
        <taxon>Methanobacteriati</taxon>
        <taxon>Methanobacteriota</taxon>
        <taxon>Stenosarchaea group</taxon>
        <taxon>Halobacteria</taxon>
        <taxon>Halobacteriales</taxon>
        <taxon>Haloarculaceae</taxon>
        <taxon>Halosimplex</taxon>
    </lineage>
</organism>
<comment type="caution">
    <text evidence="2">The sequence shown here is derived from an EMBL/GenBank/DDBJ whole genome shotgun (WGS) entry which is preliminary data.</text>
</comment>
<protein>
    <submittedName>
        <fullName evidence="2">Uncharacterized protein</fullName>
    </submittedName>
</protein>
<reference evidence="2 3" key="1">
    <citation type="journal article" date="2019" name="Int. J. Syst. Evol. Microbiol.">
        <title>The Global Catalogue of Microorganisms (GCM) 10K type strain sequencing project: providing services to taxonomists for standard genome sequencing and annotation.</title>
        <authorList>
            <consortium name="The Broad Institute Genomics Platform"/>
            <consortium name="The Broad Institute Genome Sequencing Center for Infectious Disease"/>
            <person name="Wu L."/>
            <person name="Ma J."/>
        </authorList>
    </citation>
    <scope>NUCLEOTIDE SEQUENCE [LARGE SCALE GENOMIC DNA]</scope>
    <source>
        <strain evidence="2 3">XZYJT29</strain>
    </source>
</reference>
<dbReference type="GeneID" id="78818948"/>
<dbReference type="InterPro" id="IPR055941">
    <property type="entry name" value="DUF7519"/>
</dbReference>
<feature type="transmembrane region" description="Helical" evidence="1">
    <location>
        <begin position="55"/>
        <end position="72"/>
    </location>
</feature>
<feature type="transmembrane region" description="Helical" evidence="1">
    <location>
        <begin position="113"/>
        <end position="138"/>
    </location>
</feature>